<evidence type="ECO:0000313" key="6">
    <source>
        <dbReference type="EMBL" id="VTE39737.1"/>
    </source>
</evidence>
<dbReference type="Proteomes" id="UP000310997">
    <property type="component" value="Unassembled WGS sequence"/>
</dbReference>
<dbReference type="InterPro" id="IPR013222">
    <property type="entry name" value="Glyco_hyd_98_carb-bd"/>
</dbReference>
<feature type="region of interest" description="Disordered" evidence="1">
    <location>
        <begin position="263"/>
        <end position="282"/>
    </location>
</feature>
<accession>A0A0B7MDS3</accession>
<evidence type="ECO:0000313" key="4">
    <source>
        <dbReference type="EMBL" id="MTV87532.1"/>
    </source>
</evidence>
<dbReference type="Proteomes" id="UP000469505">
    <property type="component" value="Unassembled WGS sequence"/>
</dbReference>
<evidence type="ECO:0000313" key="8">
    <source>
        <dbReference type="Proteomes" id="UP000310997"/>
    </source>
</evidence>
<dbReference type="Gene3D" id="3.20.20.80">
    <property type="entry name" value="Glycosidases"/>
    <property type="match status" value="1"/>
</dbReference>
<evidence type="ECO:0000313" key="9">
    <source>
        <dbReference type="Proteomes" id="UP000469505"/>
    </source>
</evidence>
<feature type="domain" description="Glycosyl hydrolase family 98 putative carbohydrate-binding module" evidence="3">
    <location>
        <begin position="245"/>
        <end position="411"/>
    </location>
</feature>
<sequence length="1005" mass="113524">MESKKIAKQILIATAVLTSFLGSNLVYADVVQSNSNNRASTETARVTGNNLEKLITKDKEIDKEMTYLSDMDWSSATHGDIDKTKTVQKDAPFTTGNKGEHTKISLLTSDDKVKYFDKGIGTVADSPSVISYDISGQGFEKFETYIGIDQSANSSRSDHAVVDRIEIEIDGKVVYSSSVTNPEGFRYNTQAQFISVTIPQNAKKISLKSFAGEHTWGDEVVFADAKLIKTVSTQTITPDLLNKGINGGVYLSDLEWVDATHGDDDKSKTVQKDKPFTPGNNGSNNKIKLLIDGKEVEFNKGLGTVASNPSSIKYDVSGANVTRFISYVGIDRSANHLNSDYADIQKFEVVADGKVIYSSDSKYPKGIKYDTSAFLVDVEIPKDTQTIELKSYSGKHTWADELVLGGALFMANGKFKNPNDWSEVDKRREINNEHPLLMMPLYANGEEFNQGKYTFWGGDTLTGKWENIPDDLKPYTVIQLHPDDLPKRDGAARDFYEHMLEEAAKYVNPKTGKNEPIPVILTVYTAGNMPYYTSAHWLSTSWIDKMYQKYPNLHGIFSTENYWIWANDIENKAADYLKVSAKNGGYFIWAEQNNGSAIEKAFGKNGKIAFQKSVDKYWKNLIFMFKNTPAAEGNDSTTESYMKGLWLSNHTYQWGGLMDTWKWYETGKWKLFASGNIGKSQGDRQWLTEPESMLGEEALGVYLNGGVVYNFEHPAYTYGVNNKESLLFSEVIKEFFRYVIAHPAPSKEKVLEDTKVFIHGDYSNKGNGKFFVNVNTDREQTPLYMTGRYNVIPAIPGVLKTDKLKESVSGSRIQIKEITSPEFSSTQARKEYLNKLYPMNYEGDIFAQKLDNRWFVYNYKVNENVKQTGKLKFNSLEMDVEFEPHTYGIFERISNGLKVNLNNFRTNKDSLWSNAQDANQAKKLPQLTKKGAIKWIEEHYIKDTQFGEKRVTKIVLRGIDKLPTIHSLSGTNNSYDQPSLNFDQKNHMVTITINSNGNLEFELHF</sequence>
<feature type="signal peptide" evidence="2">
    <location>
        <begin position="1"/>
        <end position="28"/>
    </location>
</feature>
<evidence type="ECO:0000259" key="3">
    <source>
        <dbReference type="SMART" id="SM00776"/>
    </source>
</evidence>
<dbReference type="Gene3D" id="2.60.220.10">
    <property type="entry name" value="Polysaccharide lyase family 8-like, C-terminal"/>
    <property type="match status" value="1"/>
</dbReference>
<dbReference type="SUPFAM" id="SSF49785">
    <property type="entry name" value="Galactose-binding domain-like"/>
    <property type="match status" value="2"/>
</dbReference>
<protein>
    <submittedName>
        <fullName evidence="4">Beta-galactosidase</fullName>
    </submittedName>
    <submittedName>
        <fullName evidence="6">Glycosyl hydrolase</fullName>
    </submittedName>
</protein>
<dbReference type="SMART" id="SM00776">
    <property type="entry name" value="NPCBM"/>
    <property type="match status" value="2"/>
</dbReference>
<dbReference type="InterPro" id="IPR011071">
    <property type="entry name" value="Lyase_8-like_C"/>
</dbReference>
<evidence type="ECO:0000313" key="7">
    <source>
        <dbReference type="Proteomes" id="UP000214939"/>
    </source>
</evidence>
<dbReference type="SMR" id="A0A0B7MDS3"/>
<feature type="domain" description="Glycosyl hydrolase family 98 putative carbohydrate-binding module" evidence="3">
    <location>
        <begin position="62"/>
        <end position="229"/>
    </location>
</feature>
<dbReference type="GO" id="GO:0016787">
    <property type="term" value="F:hydrolase activity"/>
    <property type="evidence" value="ECO:0007669"/>
    <property type="project" value="UniProtKB-KW"/>
</dbReference>
<feature type="chain" id="PRO_5015035030" evidence="2">
    <location>
        <begin position="29"/>
        <end position="1005"/>
    </location>
</feature>
<evidence type="ECO:0000313" key="5">
    <source>
        <dbReference type="EMBL" id="OYL26890.1"/>
    </source>
</evidence>
<feature type="compositionally biased region" description="Basic and acidic residues" evidence="1">
    <location>
        <begin position="263"/>
        <end position="275"/>
    </location>
</feature>
<keyword evidence="2" id="KW-0732">Signal</keyword>
<proteinExistence type="predicted"/>
<name>A0A0B7MDS3_STREE</name>
<dbReference type="InterPro" id="IPR013191">
    <property type="entry name" value="GH98_central"/>
</dbReference>
<dbReference type="GO" id="GO:0005975">
    <property type="term" value="P:carbohydrate metabolic process"/>
    <property type="evidence" value="ECO:0007669"/>
    <property type="project" value="InterPro"/>
</dbReference>
<gene>
    <name evidence="6" type="primary">Fucolectin-rel</name>
    <name evidence="5" type="ORF">A5N45_08670</name>
    <name evidence="4" type="ORF">GM543_08435</name>
    <name evidence="6" type="ORF">SAMEA4038883_01490</name>
</gene>
<dbReference type="EMBL" id="WNHX01000042">
    <property type="protein sequence ID" value="MTV87532.1"/>
    <property type="molecule type" value="Genomic_DNA"/>
</dbReference>
<dbReference type="EMBL" id="NNBW01000138">
    <property type="protein sequence ID" value="OYL26890.1"/>
    <property type="molecule type" value="Genomic_DNA"/>
</dbReference>
<dbReference type="Pfam" id="PF08305">
    <property type="entry name" value="NPCBM"/>
    <property type="match status" value="2"/>
</dbReference>
<dbReference type="Pfam" id="PF08307">
    <property type="entry name" value="Glyco_hydro_98C"/>
    <property type="match status" value="1"/>
</dbReference>
<evidence type="ECO:0000256" key="1">
    <source>
        <dbReference type="SAM" id="MobiDB-lite"/>
    </source>
</evidence>
<dbReference type="AlphaFoldDB" id="A0A0B7MDS3"/>
<dbReference type="GeneID" id="45652615"/>
<dbReference type="InterPro" id="IPR008979">
    <property type="entry name" value="Galactose-bd-like_sf"/>
</dbReference>
<dbReference type="Pfam" id="PF08306">
    <property type="entry name" value="Glyco_hydro_98M"/>
    <property type="match status" value="1"/>
</dbReference>
<reference evidence="4 9" key="3">
    <citation type="submission" date="2019-11" db="EMBL/GenBank/DDBJ databases">
        <title>Growth characteristics of pneumococcus vary with the chemical composition of the capsule and with environmental conditions.</title>
        <authorList>
            <person name="Tothpal A."/>
            <person name="Desobry K."/>
            <person name="Joshi S."/>
            <person name="Wyllie A.L."/>
            <person name="Weinberger D.M."/>
        </authorList>
    </citation>
    <scope>NUCLEOTIDE SEQUENCE [LARGE SCALE GENOMIC DNA]</scope>
    <source>
        <strain evidence="4">Pnumococcus35B</strain>
        <strain evidence="9">pnumococcus35B</strain>
    </source>
</reference>
<dbReference type="Proteomes" id="UP000214939">
    <property type="component" value="Unassembled WGS sequence"/>
</dbReference>
<dbReference type="InterPro" id="IPR013190">
    <property type="entry name" value="GH98_C"/>
</dbReference>
<reference evidence="5 7" key="1">
    <citation type="submission" date="2017-07" db="EMBL/GenBank/DDBJ databases">
        <title>Invasive disease caused simultaneously by more than one serotype of Streptococcus pneumoniae, South Africa.</title>
        <authorList>
            <person name="Ndlangisa K."/>
            <person name="Du Plessis M."/>
            <person name="Von Gottberg A."/>
        </authorList>
    </citation>
    <scope>NUCLEOTIDE SEQUENCE [LARGE SCALE GENOMIC DNA]</scope>
    <source>
        <strain evidence="5 7">8227-15B</strain>
    </source>
</reference>
<organism evidence="4 9">
    <name type="scientific">Streptococcus pneumoniae</name>
    <dbReference type="NCBI Taxonomy" id="1313"/>
    <lineage>
        <taxon>Bacteria</taxon>
        <taxon>Bacillati</taxon>
        <taxon>Bacillota</taxon>
        <taxon>Bacilli</taxon>
        <taxon>Lactobacillales</taxon>
        <taxon>Streptococcaceae</taxon>
        <taxon>Streptococcus</taxon>
    </lineage>
</organism>
<dbReference type="EMBL" id="CABDLL010000010">
    <property type="protein sequence ID" value="VTE39737.1"/>
    <property type="molecule type" value="Genomic_DNA"/>
</dbReference>
<dbReference type="InterPro" id="IPR038637">
    <property type="entry name" value="NPCBM_sf"/>
</dbReference>
<dbReference type="Gene3D" id="2.60.120.1060">
    <property type="entry name" value="NPCBM/NEW2 domain"/>
    <property type="match status" value="2"/>
</dbReference>
<reference evidence="6 8" key="2">
    <citation type="submission" date="2019-04" db="EMBL/GenBank/DDBJ databases">
        <authorList>
            <consortium name="Pathogen Informatics"/>
        </authorList>
    </citation>
    <scope>NUCLEOTIDE SEQUENCE [LARGE SCALE GENOMIC DNA]</scope>
    <source>
        <strain evidence="6 8">GPSC559</strain>
    </source>
</reference>
<evidence type="ECO:0000256" key="2">
    <source>
        <dbReference type="SAM" id="SignalP"/>
    </source>
</evidence>
<dbReference type="RefSeq" id="WP_001841832.1">
    <property type="nucleotide sequence ID" value="NZ_AP018938.1"/>
</dbReference>
<dbReference type="Gene3D" id="3.30.2330.20">
    <property type="entry name" value="family 98 glycoside hydrolase"/>
    <property type="match status" value="1"/>
</dbReference>
<keyword evidence="6" id="KW-0378">Hydrolase</keyword>